<name>A0A8H7E9W6_9EURO</name>
<dbReference type="EMBL" id="JAACFV010000004">
    <property type="protein sequence ID" value="KAF7513643.1"/>
    <property type="molecule type" value="Genomic_DNA"/>
</dbReference>
<dbReference type="PANTHER" id="PTHR35870:SF1">
    <property type="entry name" value="PROTEIN, PUTATIVE (AFU_ORTHOLOGUE AFUA_5G03330)-RELATED"/>
    <property type="match status" value="1"/>
</dbReference>
<dbReference type="Proteomes" id="UP000606974">
    <property type="component" value="Unassembled WGS sequence"/>
</dbReference>
<protein>
    <recommendedName>
        <fullName evidence="5">Oxidoreductase AflY</fullName>
    </recommendedName>
</protein>
<evidence type="ECO:0000256" key="2">
    <source>
        <dbReference type="SAM" id="MobiDB-lite"/>
    </source>
</evidence>
<feature type="compositionally biased region" description="Pro residues" evidence="2">
    <location>
        <begin position="15"/>
        <end position="25"/>
    </location>
</feature>
<gene>
    <name evidence="3" type="ORF">GJ744_007694</name>
</gene>
<proteinExistence type="predicted"/>
<dbReference type="Pfam" id="PF14027">
    <property type="entry name" value="Questin_oxidase"/>
    <property type="match status" value="1"/>
</dbReference>
<dbReference type="OrthoDB" id="10004862at2759"/>
<evidence type="ECO:0000313" key="3">
    <source>
        <dbReference type="EMBL" id="KAF7513643.1"/>
    </source>
</evidence>
<feature type="region of interest" description="Disordered" evidence="2">
    <location>
        <begin position="1"/>
        <end position="26"/>
    </location>
</feature>
<keyword evidence="1" id="KW-0560">Oxidoreductase</keyword>
<comment type="caution">
    <text evidence="3">The sequence shown here is derived from an EMBL/GenBank/DDBJ whole genome shotgun (WGS) entry which is preliminary data.</text>
</comment>
<dbReference type="GO" id="GO:0016491">
    <property type="term" value="F:oxidoreductase activity"/>
    <property type="evidence" value="ECO:0007669"/>
    <property type="project" value="UniProtKB-KW"/>
</dbReference>
<sequence length="504" mass="57090">MASKTNGSLTESPQRGPPKLYPQPTPYNIQLSPSETPGRTHVEELSHESAEKVSELLMLNHVQHHTLFDEVGFHNHIVHHLLTLWALGATPSEIQAAYDLNKPYQFLTQHHATSVSVKLKEPEFFNECLGKPKFYGDFLKFFQDKIAEHGVPNVVNEYIFKGDGRADNLFGRMHSGILHPLIHLGIALEFHQPCLVAESLAAACIHDDWPVLFLLPAEKFFQSNPETQSECLLSIIDDLRNDPIVSNAVKPSDPPNKIRHGLLKRASKELIPHLAKFQVSPTPQDLAKKTVETIQVSAYLCGAAQNPDKVEAIDFIMMHMTTLSIFYPTFMEQDWISNENKKRMLEWKGRSDAVIYAGCGCPRLYAERIINYTPKRPQDGWQEVIQRANRYADDGHTSKLIRALLNAGNISEPILNAPGLPLNKGDFFKIAHMVIDAVERMLQPGYYKMTERVRKIYAVGRGQHDEVVRIFARWVRWCGLEGAWDDVPDLEEKAGEMPRIAARL</sequence>
<reference evidence="3" key="1">
    <citation type="submission" date="2020-02" db="EMBL/GenBank/DDBJ databases">
        <authorList>
            <person name="Palmer J.M."/>
        </authorList>
    </citation>
    <scope>NUCLEOTIDE SEQUENCE</scope>
    <source>
        <strain evidence="3">EPUS1.4</strain>
        <tissue evidence="3">Thallus</tissue>
    </source>
</reference>
<evidence type="ECO:0008006" key="5">
    <source>
        <dbReference type="Google" id="ProtNLM"/>
    </source>
</evidence>
<evidence type="ECO:0000256" key="1">
    <source>
        <dbReference type="ARBA" id="ARBA00023002"/>
    </source>
</evidence>
<organism evidence="3 4">
    <name type="scientific">Endocarpon pusillum</name>
    <dbReference type="NCBI Taxonomy" id="364733"/>
    <lineage>
        <taxon>Eukaryota</taxon>
        <taxon>Fungi</taxon>
        <taxon>Dikarya</taxon>
        <taxon>Ascomycota</taxon>
        <taxon>Pezizomycotina</taxon>
        <taxon>Eurotiomycetes</taxon>
        <taxon>Chaetothyriomycetidae</taxon>
        <taxon>Verrucariales</taxon>
        <taxon>Verrucariaceae</taxon>
        <taxon>Endocarpon</taxon>
    </lineage>
</organism>
<dbReference type="AlphaFoldDB" id="A0A8H7E9W6"/>
<keyword evidence="4" id="KW-1185">Reference proteome</keyword>
<dbReference type="PANTHER" id="PTHR35870">
    <property type="entry name" value="PROTEIN, PUTATIVE (AFU_ORTHOLOGUE AFUA_5G03330)-RELATED"/>
    <property type="match status" value="1"/>
</dbReference>
<evidence type="ECO:0000313" key="4">
    <source>
        <dbReference type="Proteomes" id="UP000606974"/>
    </source>
</evidence>
<feature type="compositionally biased region" description="Polar residues" evidence="2">
    <location>
        <begin position="1"/>
        <end position="13"/>
    </location>
</feature>
<dbReference type="InterPro" id="IPR025337">
    <property type="entry name" value="Questin_oxidase-like"/>
</dbReference>
<accession>A0A8H7E9W6</accession>